<accession>A0AAE1TVR3</accession>
<organism evidence="2 3">
    <name type="scientific">Petrolisthes manimaculis</name>
    <dbReference type="NCBI Taxonomy" id="1843537"/>
    <lineage>
        <taxon>Eukaryota</taxon>
        <taxon>Metazoa</taxon>
        <taxon>Ecdysozoa</taxon>
        <taxon>Arthropoda</taxon>
        <taxon>Crustacea</taxon>
        <taxon>Multicrustacea</taxon>
        <taxon>Malacostraca</taxon>
        <taxon>Eumalacostraca</taxon>
        <taxon>Eucarida</taxon>
        <taxon>Decapoda</taxon>
        <taxon>Pleocyemata</taxon>
        <taxon>Anomura</taxon>
        <taxon>Galatheoidea</taxon>
        <taxon>Porcellanidae</taxon>
        <taxon>Petrolisthes</taxon>
    </lineage>
</organism>
<dbReference type="AlphaFoldDB" id="A0AAE1TVR3"/>
<feature type="compositionally biased region" description="Basic and acidic residues" evidence="1">
    <location>
        <begin position="1"/>
        <end position="14"/>
    </location>
</feature>
<evidence type="ECO:0000313" key="2">
    <source>
        <dbReference type="EMBL" id="KAK4300348.1"/>
    </source>
</evidence>
<gene>
    <name evidence="2" type="ORF">Pmani_027450</name>
</gene>
<reference evidence="2" key="1">
    <citation type="submission" date="2023-11" db="EMBL/GenBank/DDBJ databases">
        <title>Genome assemblies of two species of porcelain crab, Petrolisthes cinctipes and Petrolisthes manimaculis (Anomura: Porcellanidae).</title>
        <authorList>
            <person name="Angst P."/>
        </authorList>
    </citation>
    <scope>NUCLEOTIDE SEQUENCE</scope>
    <source>
        <strain evidence="2">PB745_02</strain>
        <tissue evidence="2">Gill</tissue>
    </source>
</reference>
<proteinExistence type="predicted"/>
<protein>
    <submittedName>
        <fullName evidence="2">Uncharacterized protein</fullName>
    </submittedName>
</protein>
<feature type="region of interest" description="Disordered" evidence="1">
    <location>
        <begin position="1"/>
        <end position="33"/>
    </location>
</feature>
<keyword evidence="3" id="KW-1185">Reference proteome</keyword>
<comment type="caution">
    <text evidence="2">The sequence shown here is derived from an EMBL/GenBank/DDBJ whole genome shotgun (WGS) entry which is preliminary data.</text>
</comment>
<evidence type="ECO:0000313" key="3">
    <source>
        <dbReference type="Proteomes" id="UP001292094"/>
    </source>
</evidence>
<feature type="compositionally biased region" description="Basic and acidic residues" evidence="1">
    <location>
        <begin position="93"/>
        <end position="105"/>
    </location>
</feature>
<evidence type="ECO:0000256" key="1">
    <source>
        <dbReference type="SAM" id="MobiDB-lite"/>
    </source>
</evidence>
<feature type="compositionally biased region" description="Basic and acidic residues" evidence="1">
    <location>
        <begin position="73"/>
        <end position="85"/>
    </location>
</feature>
<dbReference type="EMBL" id="JAWZYT010003075">
    <property type="protein sequence ID" value="KAK4300348.1"/>
    <property type="molecule type" value="Genomic_DNA"/>
</dbReference>
<dbReference type="Proteomes" id="UP001292094">
    <property type="component" value="Unassembled WGS sequence"/>
</dbReference>
<sequence length="105" mass="12268">MRRDHGGRMEEASIRQKAPTRPSLPPSLQNITRRLDEGVISDHLDQLPHPLTPAYVLCIDPTLRWLEEEENEEEKKEKKGGEKGEKRRRKKEKKEENEDEKKGGE</sequence>
<feature type="region of interest" description="Disordered" evidence="1">
    <location>
        <begin position="66"/>
        <end position="105"/>
    </location>
</feature>
<name>A0AAE1TVR3_9EUCA</name>